<proteinExistence type="predicted"/>
<reference evidence="1 2" key="1">
    <citation type="journal article" date="2024" name="bioRxiv">
        <title>A reference genome for Trichogramma kaykai: A tiny desert-dwelling parasitoid wasp with competing sex-ratio distorters.</title>
        <authorList>
            <person name="Culotta J."/>
            <person name="Lindsey A.R."/>
        </authorList>
    </citation>
    <scope>NUCLEOTIDE SEQUENCE [LARGE SCALE GENOMIC DNA]</scope>
    <source>
        <strain evidence="1 2">KSX58</strain>
    </source>
</reference>
<dbReference type="EMBL" id="JBJJXI010000108">
    <property type="protein sequence ID" value="KAL3391580.1"/>
    <property type="molecule type" value="Genomic_DNA"/>
</dbReference>
<keyword evidence="2" id="KW-1185">Reference proteome</keyword>
<gene>
    <name evidence="1" type="ORF">TKK_013517</name>
</gene>
<dbReference type="Proteomes" id="UP001627154">
    <property type="component" value="Unassembled WGS sequence"/>
</dbReference>
<dbReference type="AlphaFoldDB" id="A0ABD2WEZ1"/>
<evidence type="ECO:0000313" key="1">
    <source>
        <dbReference type="EMBL" id="KAL3391580.1"/>
    </source>
</evidence>
<protein>
    <submittedName>
        <fullName evidence="1">Uncharacterized protein</fullName>
    </submittedName>
</protein>
<accession>A0ABD2WEZ1</accession>
<organism evidence="1 2">
    <name type="scientific">Trichogramma kaykai</name>
    <dbReference type="NCBI Taxonomy" id="54128"/>
    <lineage>
        <taxon>Eukaryota</taxon>
        <taxon>Metazoa</taxon>
        <taxon>Ecdysozoa</taxon>
        <taxon>Arthropoda</taxon>
        <taxon>Hexapoda</taxon>
        <taxon>Insecta</taxon>
        <taxon>Pterygota</taxon>
        <taxon>Neoptera</taxon>
        <taxon>Endopterygota</taxon>
        <taxon>Hymenoptera</taxon>
        <taxon>Apocrita</taxon>
        <taxon>Proctotrupomorpha</taxon>
        <taxon>Chalcidoidea</taxon>
        <taxon>Trichogrammatidae</taxon>
        <taxon>Trichogramma</taxon>
    </lineage>
</organism>
<comment type="caution">
    <text evidence="1">The sequence shown here is derived from an EMBL/GenBank/DDBJ whole genome shotgun (WGS) entry which is preliminary data.</text>
</comment>
<name>A0ABD2WEZ1_9HYME</name>
<evidence type="ECO:0000313" key="2">
    <source>
        <dbReference type="Proteomes" id="UP001627154"/>
    </source>
</evidence>
<sequence length="240" mass="26813">MADSSVIIEFSDSELSKVIEEIATNGISPMSESKFPGDIFAGIDSWLCTPSQPSPLRAEIPAASDDDNESLISNASTIFAGSSQVHDTEPSYEDFRGNLIVHYERTSTPSFGPENQLGEYDFDSSIEIIEVFAIPSRGEYQAEEQDSPFEEIMDLEMMQQLEPIEDSWAINENDHVVHLDKDCSLCSDIDIGSEDTWSVEESDSDCAFITDSEENVASESEEVVSQKSWEINTEWKKYFV</sequence>